<dbReference type="GO" id="GO:0046872">
    <property type="term" value="F:metal ion binding"/>
    <property type="evidence" value="ECO:0007669"/>
    <property type="project" value="UniProtKB-KW"/>
</dbReference>
<dbReference type="PANTHER" id="PTHR23407:SF1">
    <property type="entry name" value="5-FORMYLTETRAHYDROFOLATE CYCLO-LIGASE"/>
    <property type="match status" value="1"/>
</dbReference>
<dbReference type="EMBL" id="MRBO01000480">
    <property type="protein sequence ID" value="KAB2584038.1"/>
    <property type="molecule type" value="Genomic_DNA"/>
</dbReference>
<gene>
    <name evidence="6" type="ORF">BS297_17625</name>
</gene>
<reference evidence="6 7" key="1">
    <citation type="journal article" date="2017" name="Poromechanics V (2013)">
        <title>Genomic Characterization of the Arsenic-Tolerant Actinobacterium, &lt;i&gt;Rhodococcus erythropolis&lt;/i&gt; S43.</title>
        <authorList>
            <person name="Retamal-Morales G."/>
            <person name="Mehnert M."/>
            <person name="Schwabe R."/>
            <person name="Tischler D."/>
            <person name="Schloemann M."/>
            <person name="Levican G.J."/>
        </authorList>
    </citation>
    <scope>NUCLEOTIDE SEQUENCE [LARGE SCALE GENOMIC DNA]</scope>
    <source>
        <strain evidence="6 7">S43</strain>
    </source>
</reference>
<comment type="cofactor">
    <cofactor evidence="5">
        <name>Mg(2+)</name>
        <dbReference type="ChEBI" id="CHEBI:18420"/>
    </cofactor>
</comment>
<dbReference type="EC" id="6.3.3.2" evidence="5"/>
<proteinExistence type="inferred from homology"/>
<evidence type="ECO:0000313" key="7">
    <source>
        <dbReference type="Proteomes" id="UP000325576"/>
    </source>
</evidence>
<dbReference type="NCBIfam" id="TIGR02727">
    <property type="entry name" value="MTHFS_bact"/>
    <property type="match status" value="1"/>
</dbReference>
<feature type="binding site" evidence="4">
    <location>
        <begin position="133"/>
        <end position="141"/>
    </location>
    <ligand>
        <name>ATP</name>
        <dbReference type="ChEBI" id="CHEBI:30616"/>
    </ligand>
</feature>
<dbReference type="AlphaFoldDB" id="A0A0C2VL37"/>
<comment type="caution">
    <text evidence="6">The sequence shown here is derived from an EMBL/GenBank/DDBJ whole genome shotgun (WGS) entry which is preliminary data.</text>
</comment>
<dbReference type="GO" id="GO:0005524">
    <property type="term" value="F:ATP binding"/>
    <property type="evidence" value="ECO:0007669"/>
    <property type="project" value="UniProtKB-KW"/>
</dbReference>
<evidence type="ECO:0000256" key="2">
    <source>
        <dbReference type="ARBA" id="ARBA00022741"/>
    </source>
</evidence>
<evidence type="ECO:0000256" key="1">
    <source>
        <dbReference type="ARBA" id="ARBA00010638"/>
    </source>
</evidence>
<accession>A0A0C2VL37</accession>
<dbReference type="PIRSF" id="PIRSF006806">
    <property type="entry name" value="FTHF_cligase"/>
    <property type="match status" value="1"/>
</dbReference>
<organism evidence="6 7">
    <name type="scientific">Rhodococcus erythropolis</name>
    <name type="common">Arthrobacter picolinophilus</name>
    <dbReference type="NCBI Taxonomy" id="1833"/>
    <lineage>
        <taxon>Bacteria</taxon>
        <taxon>Bacillati</taxon>
        <taxon>Actinomycetota</taxon>
        <taxon>Actinomycetes</taxon>
        <taxon>Mycobacteriales</taxon>
        <taxon>Nocardiaceae</taxon>
        <taxon>Rhodococcus</taxon>
        <taxon>Rhodococcus erythropolis group</taxon>
    </lineage>
</organism>
<dbReference type="GO" id="GO:0030272">
    <property type="term" value="F:5-formyltetrahydrofolate cyclo-ligase activity"/>
    <property type="evidence" value="ECO:0007669"/>
    <property type="project" value="UniProtKB-EC"/>
</dbReference>
<evidence type="ECO:0000256" key="4">
    <source>
        <dbReference type="PIRSR" id="PIRSR006806-1"/>
    </source>
</evidence>
<evidence type="ECO:0000256" key="5">
    <source>
        <dbReference type="RuleBase" id="RU361279"/>
    </source>
</evidence>
<sequence length="192" mass="20501">MTPQTKAQWRQIALAARDAVSEHTRNTETAALITHIRSVIVDGSTVCAYVPTRTEPGSTDLLDAVAEIAQRVLLPITGEPGPLSWVQYSGTDGLRPAKYGIREPVGPVLPPETLSDVECMLIPALAVDLRGTRLGRGAGFYDRTLGSVGPQTRLVAIVRDSELVETLPADDHDIPMGWALTPGGGLTRLQGD</sequence>
<dbReference type="Proteomes" id="UP000325576">
    <property type="component" value="Unassembled WGS sequence"/>
</dbReference>
<evidence type="ECO:0000313" key="6">
    <source>
        <dbReference type="EMBL" id="KAB2584038.1"/>
    </source>
</evidence>
<keyword evidence="6" id="KW-0436">Ligase</keyword>
<name>A0A0C2VL37_RHOER</name>
<keyword evidence="3 4" id="KW-0067">ATP-binding</keyword>
<dbReference type="SUPFAM" id="SSF100950">
    <property type="entry name" value="NagB/RpiA/CoA transferase-like"/>
    <property type="match status" value="1"/>
</dbReference>
<keyword evidence="5" id="KW-0460">Magnesium</keyword>
<feature type="binding site" evidence="4">
    <location>
        <begin position="6"/>
        <end position="10"/>
    </location>
    <ligand>
        <name>ATP</name>
        <dbReference type="ChEBI" id="CHEBI:30616"/>
    </ligand>
</feature>
<comment type="similarity">
    <text evidence="1 5">Belongs to the 5-formyltetrahydrofolate cyclo-ligase family.</text>
</comment>
<dbReference type="GO" id="GO:0035999">
    <property type="term" value="P:tetrahydrofolate interconversion"/>
    <property type="evidence" value="ECO:0007669"/>
    <property type="project" value="TreeGrafter"/>
</dbReference>
<dbReference type="Gene3D" id="3.40.50.10420">
    <property type="entry name" value="NagB/RpiA/CoA transferase-like"/>
    <property type="match status" value="1"/>
</dbReference>
<dbReference type="InterPro" id="IPR024185">
    <property type="entry name" value="FTHF_cligase-like_sf"/>
</dbReference>
<dbReference type="InterPro" id="IPR037171">
    <property type="entry name" value="NagB/RpiA_transferase-like"/>
</dbReference>
<protein>
    <recommendedName>
        <fullName evidence="5">5-formyltetrahydrofolate cyclo-ligase</fullName>
        <ecNumber evidence="5">6.3.3.2</ecNumber>
    </recommendedName>
</protein>
<comment type="catalytic activity">
    <reaction evidence="5">
        <text>(6S)-5-formyl-5,6,7,8-tetrahydrofolate + ATP = (6R)-5,10-methenyltetrahydrofolate + ADP + phosphate</text>
        <dbReference type="Rhea" id="RHEA:10488"/>
        <dbReference type="ChEBI" id="CHEBI:30616"/>
        <dbReference type="ChEBI" id="CHEBI:43474"/>
        <dbReference type="ChEBI" id="CHEBI:57455"/>
        <dbReference type="ChEBI" id="CHEBI:57457"/>
        <dbReference type="ChEBI" id="CHEBI:456216"/>
        <dbReference type="EC" id="6.3.3.2"/>
    </reaction>
</comment>
<dbReference type="Pfam" id="PF01812">
    <property type="entry name" value="5-FTHF_cyc-lig"/>
    <property type="match status" value="1"/>
</dbReference>
<feature type="binding site" evidence="4">
    <location>
        <position position="50"/>
    </location>
    <ligand>
        <name>substrate</name>
    </ligand>
</feature>
<dbReference type="PANTHER" id="PTHR23407">
    <property type="entry name" value="ATPASE INHIBITOR/5-FORMYLTETRAHYDROFOLATE CYCLO-LIGASE"/>
    <property type="match status" value="1"/>
</dbReference>
<keyword evidence="2 4" id="KW-0547">Nucleotide-binding</keyword>
<dbReference type="GO" id="GO:0009396">
    <property type="term" value="P:folic acid-containing compound biosynthetic process"/>
    <property type="evidence" value="ECO:0007669"/>
    <property type="project" value="TreeGrafter"/>
</dbReference>
<keyword evidence="5" id="KW-0479">Metal-binding</keyword>
<feature type="binding site" evidence="4">
    <location>
        <position position="55"/>
    </location>
    <ligand>
        <name>substrate</name>
    </ligand>
</feature>
<dbReference type="InterPro" id="IPR002698">
    <property type="entry name" value="FTHF_cligase"/>
</dbReference>
<evidence type="ECO:0000256" key="3">
    <source>
        <dbReference type="ARBA" id="ARBA00022840"/>
    </source>
</evidence>